<dbReference type="Gene3D" id="2.60.40.680">
    <property type="match status" value="1"/>
</dbReference>
<dbReference type="GO" id="GO:0004553">
    <property type="term" value="F:hydrolase activity, hydrolyzing O-glycosyl compounds"/>
    <property type="evidence" value="ECO:0007669"/>
    <property type="project" value="InterPro"/>
</dbReference>
<dbReference type="InterPro" id="IPR036439">
    <property type="entry name" value="Dockerin_dom_sf"/>
</dbReference>
<evidence type="ECO:0000259" key="2">
    <source>
        <dbReference type="PROSITE" id="PS51766"/>
    </source>
</evidence>
<gene>
    <name evidence="3" type="ORF">BSK65_03765</name>
</gene>
<dbReference type="CDD" id="cd14254">
    <property type="entry name" value="Dockerin_II"/>
    <property type="match status" value="1"/>
</dbReference>
<protein>
    <recommendedName>
        <fullName evidence="2">Dockerin domain-containing protein</fullName>
    </recommendedName>
</protein>
<evidence type="ECO:0000313" key="3">
    <source>
        <dbReference type="EMBL" id="OME74792.1"/>
    </source>
</evidence>
<accession>A0A1R0ZPW8</accession>
<feature type="domain" description="Dockerin" evidence="2">
    <location>
        <begin position="165"/>
        <end position="227"/>
    </location>
</feature>
<dbReference type="InterPro" id="IPR002105">
    <property type="entry name" value="Dockerin_1_rpt"/>
</dbReference>
<dbReference type="PROSITE" id="PS51766">
    <property type="entry name" value="DOCKERIN"/>
    <property type="match status" value="1"/>
</dbReference>
<dbReference type="InterPro" id="IPR002102">
    <property type="entry name" value="Cohesin_dom"/>
</dbReference>
<dbReference type="SUPFAM" id="SSF63446">
    <property type="entry name" value="Type I dockerin domain"/>
    <property type="match status" value="1"/>
</dbReference>
<proteinExistence type="predicted"/>
<feature type="signal peptide" evidence="1">
    <location>
        <begin position="1"/>
        <end position="20"/>
    </location>
</feature>
<dbReference type="InterPro" id="IPR008965">
    <property type="entry name" value="CBM2/CBM3_carb-bd_dom_sf"/>
</dbReference>
<evidence type="ECO:0000313" key="4">
    <source>
        <dbReference type="Proteomes" id="UP000187425"/>
    </source>
</evidence>
<dbReference type="Proteomes" id="UP000187425">
    <property type="component" value="Unassembled WGS sequence"/>
</dbReference>
<dbReference type="PROSITE" id="PS00018">
    <property type="entry name" value="EF_HAND_1"/>
    <property type="match status" value="2"/>
</dbReference>
<dbReference type="EMBL" id="MPTW01000001">
    <property type="protein sequence ID" value="OME74792.1"/>
    <property type="molecule type" value="Genomic_DNA"/>
</dbReference>
<keyword evidence="1" id="KW-0732">Signal</keyword>
<comment type="caution">
    <text evidence="3">The sequence shown here is derived from an EMBL/GenBank/DDBJ whole genome shotgun (WGS) entry which is preliminary data.</text>
</comment>
<dbReference type="InterPro" id="IPR016134">
    <property type="entry name" value="Dockerin_dom"/>
</dbReference>
<dbReference type="GO" id="GO:0000272">
    <property type="term" value="P:polysaccharide catabolic process"/>
    <property type="evidence" value="ECO:0007669"/>
    <property type="project" value="InterPro"/>
</dbReference>
<dbReference type="SUPFAM" id="SSF49384">
    <property type="entry name" value="Carbohydrate-binding domain"/>
    <property type="match status" value="1"/>
</dbReference>
<evidence type="ECO:0000256" key="1">
    <source>
        <dbReference type="SAM" id="SignalP"/>
    </source>
</evidence>
<dbReference type="AlphaFoldDB" id="A0A1R0ZPW8"/>
<sequence length="227" mass="23900">MTIIAVVLSCVSFTNPVVNADASDPMPSATLVGSKKVVAPGESFTVKYGITSVSSDVYAQDITFEFDPGVMEYLPGSIRSLQEGVIIINEPSTSTPGKLRVLLASLGSQYPITNDAEIVELGFKAADVTQDTEGVIRLTQAIISDSQGEESMLQPASLTIQITVNTELPGDLNGDGKVSIGDLGIMAAHYGKDSSSPDWSKINHADLNKDGKIDIADLAALAKKIVE</sequence>
<dbReference type="Pfam" id="PF00963">
    <property type="entry name" value="Cohesin"/>
    <property type="match status" value="1"/>
</dbReference>
<dbReference type="Gene3D" id="1.10.1330.10">
    <property type="entry name" value="Dockerin domain"/>
    <property type="match status" value="1"/>
</dbReference>
<dbReference type="GO" id="GO:0030246">
    <property type="term" value="F:carbohydrate binding"/>
    <property type="evidence" value="ECO:0007669"/>
    <property type="project" value="InterPro"/>
</dbReference>
<feature type="chain" id="PRO_5039318231" description="Dockerin domain-containing protein" evidence="1">
    <location>
        <begin position="21"/>
        <end position="227"/>
    </location>
</feature>
<dbReference type="InterPro" id="IPR018247">
    <property type="entry name" value="EF_Hand_1_Ca_BS"/>
</dbReference>
<dbReference type="Pfam" id="PF00404">
    <property type="entry name" value="Dockerin_1"/>
    <property type="match status" value="1"/>
</dbReference>
<name>A0A1R0ZPW8_9BACL</name>
<organism evidence="3 4">
    <name type="scientific">Paenibacillus odorifer</name>
    <dbReference type="NCBI Taxonomy" id="189426"/>
    <lineage>
        <taxon>Bacteria</taxon>
        <taxon>Bacillati</taxon>
        <taxon>Bacillota</taxon>
        <taxon>Bacilli</taxon>
        <taxon>Bacillales</taxon>
        <taxon>Paenibacillaceae</taxon>
        <taxon>Paenibacillus</taxon>
    </lineage>
</organism>
<reference evidence="3 4" key="1">
    <citation type="submission" date="2016-11" db="EMBL/GenBank/DDBJ databases">
        <title>Paenibacillus species isolates.</title>
        <authorList>
            <person name="Beno S.M."/>
        </authorList>
    </citation>
    <scope>NUCLEOTIDE SEQUENCE [LARGE SCALE GENOMIC DNA]</scope>
    <source>
        <strain evidence="3 4">FSL H7-0443</strain>
    </source>
</reference>
<dbReference type="CDD" id="cd08547">
    <property type="entry name" value="Type_II_cohesin"/>
    <property type="match status" value="1"/>
</dbReference>